<reference evidence="1" key="1">
    <citation type="journal article" date="2023" name="Science">
        <title>Genome structures resolve the early diversification of teleost fishes.</title>
        <authorList>
            <person name="Parey E."/>
            <person name="Louis A."/>
            <person name="Montfort J."/>
            <person name="Bouchez O."/>
            <person name="Roques C."/>
            <person name="Iampietro C."/>
            <person name="Lluch J."/>
            <person name="Castinel A."/>
            <person name="Donnadieu C."/>
            <person name="Desvignes T."/>
            <person name="Floi Bucao C."/>
            <person name="Jouanno E."/>
            <person name="Wen M."/>
            <person name="Mejri S."/>
            <person name="Dirks R."/>
            <person name="Jansen H."/>
            <person name="Henkel C."/>
            <person name="Chen W.J."/>
            <person name="Zahm M."/>
            <person name="Cabau C."/>
            <person name="Klopp C."/>
            <person name="Thompson A.W."/>
            <person name="Robinson-Rechavi M."/>
            <person name="Braasch I."/>
            <person name="Lecointre G."/>
            <person name="Bobe J."/>
            <person name="Postlethwait J.H."/>
            <person name="Berthelot C."/>
            <person name="Roest Crollius H."/>
            <person name="Guiguen Y."/>
        </authorList>
    </citation>
    <scope>NUCLEOTIDE SEQUENCE</scope>
    <source>
        <strain evidence="1">WJC10195</strain>
    </source>
</reference>
<dbReference type="Proteomes" id="UP001152622">
    <property type="component" value="Chromosome 21"/>
</dbReference>
<comment type="caution">
    <text evidence="1">The sequence shown here is derived from an EMBL/GenBank/DDBJ whole genome shotgun (WGS) entry which is preliminary data.</text>
</comment>
<name>A0A9Q1EA01_SYNKA</name>
<dbReference type="AlphaFoldDB" id="A0A9Q1EA01"/>
<gene>
    <name evidence="1" type="ORF">SKAU_G00405700</name>
</gene>
<organism evidence="1 2">
    <name type="scientific">Synaphobranchus kaupii</name>
    <name type="common">Kaup's arrowtooth eel</name>
    <dbReference type="NCBI Taxonomy" id="118154"/>
    <lineage>
        <taxon>Eukaryota</taxon>
        <taxon>Metazoa</taxon>
        <taxon>Chordata</taxon>
        <taxon>Craniata</taxon>
        <taxon>Vertebrata</taxon>
        <taxon>Euteleostomi</taxon>
        <taxon>Actinopterygii</taxon>
        <taxon>Neopterygii</taxon>
        <taxon>Teleostei</taxon>
        <taxon>Anguilliformes</taxon>
        <taxon>Synaphobranchidae</taxon>
        <taxon>Synaphobranchus</taxon>
    </lineage>
</organism>
<keyword evidence="2" id="KW-1185">Reference proteome</keyword>
<evidence type="ECO:0000313" key="1">
    <source>
        <dbReference type="EMBL" id="KAJ8334931.1"/>
    </source>
</evidence>
<protein>
    <submittedName>
        <fullName evidence="1">Uncharacterized protein</fullName>
    </submittedName>
</protein>
<sequence length="100" mass="10933">MSERREEGAGDGKSCRSYIIISGYPGFGVNDEWVAGGWRSDSVLLAVRLPPHSEALIGHRELALRKPTVCRGTLHSGKDPFASRTVDTQTAKNTMFQSDV</sequence>
<evidence type="ECO:0000313" key="2">
    <source>
        <dbReference type="Proteomes" id="UP001152622"/>
    </source>
</evidence>
<accession>A0A9Q1EA01</accession>
<proteinExistence type="predicted"/>
<dbReference type="EMBL" id="JAINUF010000021">
    <property type="protein sequence ID" value="KAJ8334931.1"/>
    <property type="molecule type" value="Genomic_DNA"/>
</dbReference>